<feature type="transmembrane region" description="Helical" evidence="1">
    <location>
        <begin position="290"/>
        <end position="309"/>
    </location>
</feature>
<sequence length="310" mass="35958">MNDDLCGKFDYLRKHFSDELRGKAAIELEEISNYNNYCPNKDCNSELEKITIGFLWLLGEWYSTTTNTSYNNDNTNAFFLHIILWLSYKLNQISEKSITKINEFYSKHVKNSDKFSKFISDSGRYTDLEKFIDEQKDLLDINIEDLSKFYDASKLICSMYGNDVKNIDNKTRSNDANSFFNEYKKLNNGYNIEDTIRSKILPILSTDYNKLKNKHKEFPQLPEITAHISALRSGDTSSSSSIGNKLFTVLSIFGAIAFFLGISYKYSLFGFRKRFQKQKLREKKLSVRNFYVVGPIFGLGLSIISLFNFL</sequence>
<keyword evidence="3" id="KW-1185">Reference proteome</keyword>
<name>V7PY32_PLAYE</name>
<dbReference type="InterPro" id="IPR006477">
    <property type="entry name" value="Yir_bir_cir"/>
</dbReference>
<gene>
    <name evidence="2" type="ORF">YYC_00019</name>
</gene>
<proteinExistence type="predicted"/>
<feature type="transmembrane region" description="Helical" evidence="1">
    <location>
        <begin position="246"/>
        <end position="269"/>
    </location>
</feature>
<dbReference type="EMBL" id="KI635718">
    <property type="protein sequence ID" value="ETB63542.1"/>
    <property type="molecule type" value="Genomic_DNA"/>
</dbReference>
<dbReference type="Proteomes" id="UP000018538">
    <property type="component" value="Unassembled WGS sequence"/>
</dbReference>
<evidence type="ECO:0000256" key="1">
    <source>
        <dbReference type="SAM" id="Phobius"/>
    </source>
</evidence>
<dbReference type="NCBIfam" id="TIGR01590">
    <property type="entry name" value="yir-bir-cir_Pla"/>
    <property type="match status" value="1"/>
</dbReference>
<organism evidence="2 3">
    <name type="scientific">Plasmodium yoelii 17X</name>
    <dbReference type="NCBI Taxonomy" id="1323249"/>
    <lineage>
        <taxon>Eukaryota</taxon>
        <taxon>Sar</taxon>
        <taxon>Alveolata</taxon>
        <taxon>Apicomplexa</taxon>
        <taxon>Aconoidasida</taxon>
        <taxon>Haemosporida</taxon>
        <taxon>Plasmodiidae</taxon>
        <taxon>Plasmodium</taxon>
        <taxon>Plasmodium (Vinckeia)</taxon>
    </lineage>
</organism>
<accession>V7PY32</accession>
<reference evidence="2 3" key="1">
    <citation type="submission" date="2013-11" db="EMBL/GenBank/DDBJ databases">
        <title>The Genome Sequence of Plasmodium yoelii 17X.</title>
        <authorList>
            <consortium name="The Broad Institute Genomics Platform"/>
            <consortium name="The Broad Institute Genome Sequencing Center for Infectious Disease"/>
            <person name="Neafsey D."/>
            <person name="Adams J."/>
            <person name="Walker B."/>
            <person name="Young S.K."/>
            <person name="Zeng Q."/>
            <person name="Gargeya S."/>
            <person name="Fitzgerald M."/>
            <person name="Haas B."/>
            <person name="Abouelleil A."/>
            <person name="Alvarado L."/>
            <person name="Chapman S.B."/>
            <person name="Gainer-Dewar J."/>
            <person name="Goldberg J."/>
            <person name="Griggs A."/>
            <person name="Gujja S."/>
            <person name="Hansen M."/>
            <person name="Howarth C."/>
            <person name="Imamovic A."/>
            <person name="Ireland A."/>
            <person name="Larimer J."/>
            <person name="McCowan C."/>
            <person name="Murphy C."/>
            <person name="Pearson M."/>
            <person name="Poon T.W."/>
            <person name="Priest M."/>
            <person name="Roberts A."/>
            <person name="Saif S."/>
            <person name="Shea T."/>
            <person name="Sykes S."/>
            <person name="Wortman J."/>
            <person name="Nusbaum C."/>
            <person name="Birren B."/>
        </authorList>
    </citation>
    <scope>NUCLEOTIDE SEQUENCE [LARGE SCALE GENOMIC DNA]</scope>
    <source>
        <strain evidence="2 3">17X</strain>
    </source>
</reference>
<keyword evidence="1" id="KW-0472">Membrane</keyword>
<dbReference type="Pfam" id="PF06022">
    <property type="entry name" value="Cir_Bir_Yir"/>
    <property type="match status" value="1"/>
</dbReference>
<dbReference type="AlphaFoldDB" id="V7PY32"/>
<protein>
    <submittedName>
        <fullName evidence="2">Uncharacterized protein</fullName>
    </submittedName>
</protein>
<evidence type="ECO:0000313" key="3">
    <source>
        <dbReference type="Proteomes" id="UP000018538"/>
    </source>
</evidence>
<evidence type="ECO:0000313" key="2">
    <source>
        <dbReference type="EMBL" id="ETB63542.1"/>
    </source>
</evidence>
<keyword evidence="1" id="KW-0812">Transmembrane</keyword>
<keyword evidence="1" id="KW-1133">Transmembrane helix</keyword>